<evidence type="ECO:0000313" key="2">
    <source>
        <dbReference type="Proteomes" id="UP000027192"/>
    </source>
</evidence>
<accession>A0A066RW96</accession>
<reference evidence="1 2" key="1">
    <citation type="submission" date="2014-04" db="EMBL/GenBank/DDBJ databases">
        <title>Draft genome sequence of Photobacterium halotolerans S2753: a solonamide, ngercheumicin and holomycin producer.</title>
        <authorList>
            <person name="Machado H.R."/>
            <person name="Gram L."/>
        </authorList>
    </citation>
    <scope>NUCLEOTIDE SEQUENCE [LARGE SCALE GENOMIC DNA]</scope>
    <source>
        <strain evidence="1 2">S2753</strain>
    </source>
</reference>
<comment type="caution">
    <text evidence="1">The sequence shown here is derived from an EMBL/GenBank/DDBJ whole genome shotgun (WGS) entry which is preliminary data.</text>
</comment>
<keyword evidence="2" id="KW-1185">Reference proteome</keyword>
<dbReference type="AlphaFoldDB" id="A0A066RW96"/>
<name>A0A066RW96_9GAMM</name>
<dbReference type="EMBL" id="JMIB01000016">
    <property type="protein sequence ID" value="KDM91977.1"/>
    <property type="molecule type" value="Genomic_DNA"/>
</dbReference>
<dbReference type="Proteomes" id="UP000027192">
    <property type="component" value="Unassembled WGS sequence"/>
</dbReference>
<sequence>MNNHHPLRQVPYPVNQMMGIGSVSTHHECFRRGSKHDHGLGKQMRRSYRIGSNHILYEKRKEETV</sequence>
<gene>
    <name evidence="1" type="ORF">EA58_08655</name>
</gene>
<evidence type="ECO:0000313" key="1">
    <source>
        <dbReference type="EMBL" id="KDM91977.1"/>
    </source>
</evidence>
<protein>
    <submittedName>
        <fullName evidence="1">Uncharacterized protein</fullName>
    </submittedName>
</protein>
<proteinExistence type="predicted"/>
<organism evidence="1 2">
    <name type="scientific">Photobacterium galatheae</name>
    <dbReference type="NCBI Taxonomy" id="1654360"/>
    <lineage>
        <taxon>Bacteria</taxon>
        <taxon>Pseudomonadati</taxon>
        <taxon>Pseudomonadota</taxon>
        <taxon>Gammaproteobacteria</taxon>
        <taxon>Vibrionales</taxon>
        <taxon>Vibrionaceae</taxon>
        <taxon>Photobacterium</taxon>
    </lineage>
</organism>